<dbReference type="GO" id="GO:0005886">
    <property type="term" value="C:plasma membrane"/>
    <property type="evidence" value="ECO:0007669"/>
    <property type="project" value="UniProtKB-SubCell"/>
</dbReference>
<accession>A0AB36JVZ1</accession>
<protein>
    <submittedName>
        <fullName evidence="7">Threonine transporter</fullName>
    </submittedName>
</protein>
<keyword evidence="8" id="KW-1185">Reference proteome</keyword>
<feature type="transmembrane region" description="Helical" evidence="6">
    <location>
        <begin position="6"/>
        <end position="29"/>
    </location>
</feature>
<dbReference type="InterPro" id="IPR001123">
    <property type="entry name" value="LeuE-type"/>
</dbReference>
<comment type="caution">
    <text evidence="7">The sequence shown here is derived from an EMBL/GenBank/DDBJ whole genome shotgun (WGS) entry which is preliminary data.</text>
</comment>
<name>A0AB36JVZ1_9GAMM</name>
<evidence type="ECO:0000256" key="3">
    <source>
        <dbReference type="ARBA" id="ARBA00022692"/>
    </source>
</evidence>
<evidence type="ECO:0000256" key="2">
    <source>
        <dbReference type="ARBA" id="ARBA00022475"/>
    </source>
</evidence>
<feature type="transmembrane region" description="Helical" evidence="6">
    <location>
        <begin position="154"/>
        <end position="175"/>
    </location>
</feature>
<evidence type="ECO:0000256" key="4">
    <source>
        <dbReference type="ARBA" id="ARBA00022989"/>
    </source>
</evidence>
<keyword evidence="5 6" id="KW-0472">Membrane</keyword>
<feature type="transmembrane region" description="Helical" evidence="6">
    <location>
        <begin position="72"/>
        <end position="89"/>
    </location>
</feature>
<evidence type="ECO:0000256" key="5">
    <source>
        <dbReference type="ARBA" id="ARBA00023136"/>
    </source>
</evidence>
<gene>
    <name evidence="7" type="ORF">BZG00_12900</name>
</gene>
<dbReference type="AlphaFoldDB" id="A0AB36JVZ1"/>
<evidence type="ECO:0000256" key="6">
    <source>
        <dbReference type="SAM" id="Phobius"/>
    </source>
</evidence>
<dbReference type="RefSeq" id="WP_077659636.1">
    <property type="nucleotide sequence ID" value="NZ_CP040021.1"/>
</dbReference>
<feature type="transmembrane region" description="Helical" evidence="6">
    <location>
        <begin position="187"/>
        <end position="208"/>
    </location>
</feature>
<dbReference type="PANTHER" id="PTHR30086:SF17">
    <property type="entry name" value="LYSE FAMILY TRANSLOCATOR"/>
    <property type="match status" value="1"/>
</dbReference>
<feature type="transmembrane region" description="Helical" evidence="6">
    <location>
        <begin position="41"/>
        <end position="66"/>
    </location>
</feature>
<dbReference type="PANTHER" id="PTHR30086">
    <property type="entry name" value="ARGININE EXPORTER PROTEIN ARGO"/>
    <property type="match status" value="1"/>
</dbReference>
<reference evidence="7 8" key="1">
    <citation type="journal article" date="2017" name="Genome Announc.">
        <title>Draft Genome Sequences of Salinivibrio proteolyticus, Salinivibrio sharmensis, Salinivibrio siamensis, Salinivibrio costicola subsp. alcaliphilus, Salinivibrio costicola subsp. vallismortis, and 29 New Isolates Belonging to the Genus Salinivibrio.</title>
        <authorList>
            <person name="Lopez-Hermoso C."/>
            <person name="de la Haba R.R."/>
            <person name="Sanchez-Porro C."/>
            <person name="Bayliss S.C."/>
            <person name="Feil E.J."/>
            <person name="Ventosa A."/>
        </authorList>
    </citation>
    <scope>NUCLEOTIDE SEQUENCE [LARGE SCALE GENOMIC DNA]</scope>
    <source>
        <strain evidence="7 8">AL184</strain>
    </source>
</reference>
<evidence type="ECO:0000313" key="7">
    <source>
        <dbReference type="EMBL" id="OOE38721.1"/>
    </source>
</evidence>
<sequence>MNEFAILATLAGVHMIALLSPGPDFALVLQNATRYGRATGLAIALGLSLSILAHTILSITGISLFVHQHPQLFMWVQVAGGSVLMYLGLSAIKGLLAATTEPAQTANDAPAVRGQKQAFWKGVLTNLFNPKALVFFISLMSTLVPASMSASGKAMAVAVVFLLSLGWFSSLAWLLSGSRVQQVLTKVAPVIDGLCALLFLLLGGAVVWQAGVFG</sequence>
<evidence type="ECO:0000256" key="1">
    <source>
        <dbReference type="ARBA" id="ARBA00004651"/>
    </source>
</evidence>
<organism evidence="7 8">
    <name type="scientific">Salinivibrio kushneri</name>
    <dbReference type="NCBI Taxonomy" id="1908198"/>
    <lineage>
        <taxon>Bacteria</taxon>
        <taxon>Pseudomonadati</taxon>
        <taxon>Pseudomonadota</taxon>
        <taxon>Gammaproteobacteria</taxon>
        <taxon>Vibrionales</taxon>
        <taxon>Vibrionaceae</taxon>
        <taxon>Salinivibrio</taxon>
    </lineage>
</organism>
<dbReference type="Proteomes" id="UP000189021">
    <property type="component" value="Unassembled WGS sequence"/>
</dbReference>
<dbReference type="PIRSF" id="PIRSF006324">
    <property type="entry name" value="LeuE"/>
    <property type="match status" value="1"/>
</dbReference>
<keyword evidence="2" id="KW-1003">Cell membrane</keyword>
<dbReference type="Pfam" id="PF01810">
    <property type="entry name" value="LysE"/>
    <property type="match status" value="1"/>
</dbReference>
<proteinExistence type="predicted"/>
<evidence type="ECO:0000313" key="8">
    <source>
        <dbReference type="Proteomes" id="UP000189021"/>
    </source>
</evidence>
<keyword evidence="4 6" id="KW-1133">Transmembrane helix</keyword>
<dbReference type="EMBL" id="MUEK01000014">
    <property type="protein sequence ID" value="OOE38721.1"/>
    <property type="molecule type" value="Genomic_DNA"/>
</dbReference>
<comment type="subcellular location">
    <subcellularLocation>
        <location evidence="1">Cell membrane</location>
        <topology evidence="1">Multi-pass membrane protein</topology>
    </subcellularLocation>
</comment>
<dbReference type="GO" id="GO:0015171">
    <property type="term" value="F:amino acid transmembrane transporter activity"/>
    <property type="evidence" value="ECO:0007669"/>
    <property type="project" value="TreeGrafter"/>
</dbReference>
<keyword evidence="3 6" id="KW-0812">Transmembrane</keyword>